<keyword evidence="4" id="KW-1185">Reference proteome</keyword>
<feature type="region of interest" description="Disordered" evidence="1">
    <location>
        <begin position="17"/>
        <end position="40"/>
    </location>
</feature>
<feature type="signal peptide" evidence="2">
    <location>
        <begin position="1"/>
        <end position="18"/>
    </location>
</feature>
<feature type="chain" id="PRO_5029005175" evidence="2">
    <location>
        <begin position="19"/>
        <end position="112"/>
    </location>
</feature>
<accession>A0A7G5IFF9</accession>
<sequence length="112" mass="11747">MRTLPLLLLLAACATTPAAPPPPARQAAPPPPPGMERLIGKPPETALTLLGTPRLDRREGPARILQFAGKACVLDLFYYPRPNTPVATYAAARDPAGTSMAPATCLALLAPR</sequence>
<evidence type="ECO:0000313" key="4">
    <source>
        <dbReference type="Proteomes" id="UP000515292"/>
    </source>
</evidence>
<proteinExistence type="predicted"/>
<reference evidence="3 4" key="1">
    <citation type="submission" date="2020-07" db="EMBL/GenBank/DDBJ databases">
        <title>Complete genome sequence for Sandaracinobacter sp. M6.</title>
        <authorList>
            <person name="Tang Y."/>
            <person name="Liu Q."/>
            <person name="Guo Z."/>
            <person name="Lei P."/>
            <person name="Huang B."/>
        </authorList>
    </citation>
    <scope>NUCLEOTIDE SEQUENCE [LARGE SCALE GENOMIC DNA]</scope>
    <source>
        <strain evidence="3 4">M6</strain>
    </source>
</reference>
<feature type="compositionally biased region" description="Pro residues" evidence="1">
    <location>
        <begin position="18"/>
        <end position="34"/>
    </location>
</feature>
<dbReference type="EMBL" id="CP059851">
    <property type="protein sequence ID" value="QMW22101.1"/>
    <property type="molecule type" value="Genomic_DNA"/>
</dbReference>
<dbReference type="RefSeq" id="WP_182294946.1">
    <property type="nucleotide sequence ID" value="NZ_CP059851.1"/>
</dbReference>
<dbReference type="Proteomes" id="UP000515292">
    <property type="component" value="Chromosome"/>
</dbReference>
<dbReference type="AlphaFoldDB" id="A0A7G5IFF9"/>
<organism evidence="3 4">
    <name type="scientific">Sandaracinobacteroides saxicola</name>
    <dbReference type="NCBI Taxonomy" id="2759707"/>
    <lineage>
        <taxon>Bacteria</taxon>
        <taxon>Pseudomonadati</taxon>
        <taxon>Pseudomonadota</taxon>
        <taxon>Alphaproteobacteria</taxon>
        <taxon>Sphingomonadales</taxon>
        <taxon>Sphingosinicellaceae</taxon>
        <taxon>Sandaracinobacteroides</taxon>
    </lineage>
</organism>
<name>A0A7G5IFF9_9SPHN</name>
<evidence type="ECO:0000256" key="2">
    <source>
        <dbReference type="SAM" id="SignalP"/>
    </source>
</evidence>
<gene>
    <name evidence="3" type="ORF">H3309_12080</name>
</gene>
<protein>
    <submittedName>
        <fullName evidence="3">Uncharacterized protein</fullName>
    </submittedName>
</protein>
<evidence type="ECO:0000313" key="3">
    <source>
        <dbReference type="EMBL" id="QMW22101.1"/>
    </source>
</evidence>
<dbReference type="KEGG" id="sand:H3309_12080"/>
<evidence type="ECO:0000256" key="1">
    <source>
        <dbReference type="SAM" id="MobiDB-lite"/>
    </source>
</evidence>
<keyword evidence="2" id="KW-0732">Signal</keyword>